<evidence type="ECO:0000313" key="3">
    <source>
        <dbReference type="Proteomes" id="UP000070168"/>
    </source>
</evidence>
<proteinExistence type="predicted"/>
<gene>
    <name evidence="2" type="ORF">PGRI_005030</name>
</gene>
<feature type="region of interest" description="Disordered" evidence="1">
    <location>
        <begin position="1"/>
        <end position="36"/>
    </location>
</feature>
<dbReference type="OrthoDB" id="5424209at2759"/>
<sequence length="628" mass="69226">MAYPGLSLPSPPLPTPPLSSRKRRRHLRESEDSEGDMMIEQYLISTDPYRTISIPNPPPYPFVLGFAPDLGRRIRPFSHEILGTLQLHGFPSTVSVQAAKATKPLYPGGDKPIDLLRVVLTENDPTPPRLGPAKDDLVQVLRRHGLFDVQVEIVNVDLCHRPSLYYIPSDDPLVIAYEHAKHLIVKLLERIIPTQWQMLCPFNIGRREANMQPVIAVVVNSLAFANWFELRSQIISLVLPYQRDGAVEVEFLPGSLTLLNRSGVSFMDRLDSNSIPGMGHSVGIYQDKNAGTLGGYVTLTCDGKIRRGLLTNYHVVRPSEALSDPDFLADLDRSGLTFANSPARKIQMESLARIDRDATLTDIDESLQSLRDAISQITTQVEGQQTMGIQPRASLLRRLEEFQAQHVQVLAKRETIEQMPYILGEVVLASGTSVLGNRLVDWAFVELSEEAKERYFRPNQMFAIPDELAPRRVLPGRRGEIIPSEGDSLTEFGSLKDGKYCAKLGRSSKVTAGICLGAQAICKWPAKDGTRYDHDGNAIDVAKNLTDAFVITSRVSDEAGRKQGSFVQEGDAGAFVVDTNGAVTGLLFGGLIDMHSYDCYVGLAISMSDVLESIKLRAGKSASLSLPN</sequence>
<protein>
    <submittedName>
        <fullName evidence="2">Uncharacterized protein</fullName>
    </submittedName>
</protein>
<comment type="caution">
    <text evidence="2">The sequence shown here is derived from an EMBL/GenBank/DDBJ whole genome shotgun (WGS) entry which is preliminary data.</text>
</comment>
<evidence type="ECO:0000313" key="2">
    <source>
        <dbReference type="EMBL" id="KXG53453.1"/>
    </source>
</evidence>
<organism evidence="2 3">
    <name type="scientific">Penicillium patulum</name>
    <name type="common">Penicillium griseofulvum</name>
    <dbReference type="NCBI Taxonomy" id="5078"/>
    <lineage>
        <taxon>Eukaryota</taxon>
        <taxon>Fungi</taxon>
        <taxon>Dikarya</taxon>
        <taxon>Ascomycota</taxon>
        <taxon>Pezizomycotina</taxon>
        <taxon>Eurotiomycetes</taxon>
        <taxon>Eurotiomycetidae</taxon>
        <taxon>Eurotiales</taxon>
        <taxon>Aspergillaceae</taxon>
        <taxon>Penicillium</taxon>
    </lineage>
</organism>
<dbReference type="GeneID" id="63703516"/>
<dbReference type="AlphaFoldDB" id="A0A135LWW0"/>
<dbReference type="RefSeq" id="XP_040651988.1">
    <property type="nucleotide sequence ID" value="XM_040788216.1"/>
</dbReference>
<reference evidence="2 3" key="1">
    <citation type="journal article" date="2016" name="BMC Genomics">
        <title>Genome sequencing and secondary metabolism of the postharvest pathogen Penicillium griseofulvum.</title>
        <authorList>
            <person name="Banani H."/>
            <person name="Marcet-Houben M."/>
            <person name="Ballester A.R."/>
            <person name="Abbruscato P."/>
            <person name="Gonzalez-Candelas L."/>
            <person name="Gabaldon T."/>
            <person name="Spadaro D."/>
        </authorList>
    </citation>
    <scope>NUCLEOTIDE SEQUENCE [LARGE SCALE GENOMIC DNA]</scope>
    <source>
        <strain evidence="2 3">PG3</strain>
    </source>
</reference>
<name>A0A135LWW0_PENPA</name>
<dbReference type="EMBL" id="LHQR01000014">
    <property type="protein sequence ID" value="KXG53453.1"/>
    <property type="molecule type" value="Genomic_DNA"/>
</dbReference>
<evidence type="ECO:0000256" key="1">
    <source>
        <dbReference type="SAM" id="MobiDB-lite"/>
    </source>
</evidence>
<accession>A0A135LWW0</accession>
<keyword evidence="3" id="KW-1185">Reference proteome</keyword>
<dbReference type="Proteomes" id="UP000070168">
    <property type="component" value="Unassembled WGS sequence"/>
</dbReference>
<dbReference type="OMA" id="WVVKLGR"/>